<keyword evidence="1" id="KW-0805">Transcription regulation</keyword>
<dbReference type="InterPro" id="IPR036388">
    <property type="entry name" value="WH-like_DNA-bd_sf"/>
</dbReference>
<organism evidence="5 6">
    <name type="scientific">Streptomyces phyllanthi</name>
    <dbReference type="NCBI Taxonomy" id="1803180"/>
    <lineage>
        <taxon>Bacteria</taxon>
        <taxon>Bacillati</taxon>
        <taxon>Actinomycetota</taxon>
        <taxon>Actinomycetes</taxon>
        <taxon>Kitasatosporales</taxon>
        <taxon>Streptomycetaceae</taxon>
        <taxon>Streptomyces</taxon>
    </lineage>
</organism>
<reference evidence="5 6" key="1">
    <citation type="submission" date="2019-07" db="EMBL/GenBank/DDBJ databases">
        <title>New species of Amycolatopsis and Streptomyces.</title>
        <authorList>
            <person name="Duangmal K."/>
            <person name="Teo W.F.A."/>
            <person name="Lipun K."/>
        </authorList>
    </citation>
    <scope>NUCLEOTIDE SEQUENCE [LARGE SCALE GENOMIC DNA]</scope>
    <source>
        <strain evidence="5 6">TISTR 2346</strain>
    </source>
</reference>
<keyword evidence="6" id="KW-1185">Reference proteome</keyword>
<sequence>MLRRAASAPAHEPSEAVVTCPVRPVGEIIFSRWTTPILWTLDHHGTVRFNALQCLIPEITPKILTSRLRQLERDGLIERTYHPDTDGTVLSFSA</sequence>
<accession>A0A5N8VUH4</accession>
<gene>
    <name evidence="5" type="ORF">FNH04_01285</name>
</gene>
<dbReference type="InterPro" id="IPR036390">
    <property type="entry name" value="WH_DNA-bd_sf"/>
</dbReference>
<comment type="caution">
    <text evidence="5">The sequence shown here is derived from an EMBL/GenBank/DDBJ whole genome shotgun (WGS) entry which is preliminary data.</text>
</comment>
<feature type="domain" description="HTH hxlR-type" evidence="4">
    <location>
        <begin position="20"/>
        <end position="94"/>
    </location>
</feature>
<dbReference type="Pfam" id="PF01638">
    <property type="entry name" value="HxlR"/>
    <property type="match status" value="1"/>
</dbReference>
<dbReference type="InterPro" id="IPR002577">
    <property type="entry name" value="HTH_HxlR"/>
</dbReference>
<keyword evidence="2" id="KW-0238">DNA-binding</keyword>
<dbReference type="SUPFAM" id="SSF46785">
    <property type="entry name" value="Winged helix' DNA-binding domain"/>
    <property type="match status" value="1"/>
</dbReference>
<evidence type="ECO:0000256" key="1">
    <source>
        <dbReference type="ARBA" id="ARBA00023015"/>
    </source>
</evidence>
<dbReference type="AlphaFoldDB" id="A0A5N8VUH4"/>
<dbReference type="EMBL" id="VJZE01000003">
    <property type="protein sequence ID" value="MPY38639.1"/>
    <property type="molecule type" value="Genomic_DNA"/>
</dbReference>
<dbReference type="GO" id="GO:0003677">
    <property type="term" value="F:DNA binding"/>
    <property type="evidence" value="ECO:0007669"/>
    <property type="project" value="UniProtKB-KW"/>
</dbReference>
<dbReference type="Proteomes" id="UP000326979">
    <property type="component" value="Unassembled WGS sequence"/>
</dbReference>
<evidence type="ECO:0000256" key="3">
    <source>
        <dbReference type="ARBA" id="ARBA00023163"/>
    </source>
</evidence>
<name>A0A5N8VUH4_9ACTN</name>
<keyword evidence="3" id="KW-0804">Transcription</keyword>
<evidence type="ECO:0000259" key="4">
    <source>
        <dbReference type="PROSITE" id="PS51118"/>
    </source>
</evidence>
<evidence type="ECO:0000313" key="6">
    <source>
        <dbReference type="Proteomes" id="UP000326979"/>
    </source>
</evidence>
<evidence type="ECO:0000313" key="5">
    <source>
        <dbReference type="EMBL" id="MPY38639.1"/>
    </source>
</evidence>
<protein>
    <submittedName>
        <fullName evidence="5">Helix-turn-helix transcriptional regulator</fullName>
    </submittedName>
</protein>
<dbReference type="PANTHER" id="PTHR33204">
    <property type="entry name" value="TRANSCRIPTIONAL REGULATOR, MARR FAMILY"/>
    <property type="match status" value="1"/>
</dbReference>
<dbReference type="RefSeq" id="WP_322722308.1">
    <property type="nucleotide sequence ID" value="NZ_BAABEQ010000014.1"/>
</dbReference>
<proteinExistence type="predicted"/>
<evidence type="ECO:0000256" key="2">
    <source>
        <dbReference type="ARBA" id="ARBA00023125"/>
    </source>
</evidence>
<dbReference type="Gene3D" id="1.10.10.10">
    <property type="entry name" value="Winged helix-like DNA-binding domain superfamily/Winged helix DNA-binding domain"/>
    <property type="match status" value="1"/>
</dbReference>
<dbReference type="PROSITE" id="PS51118">
    <property type="entry name" value="HTH_HXLR"/>
    <property type="match status" value="1"/>
</dbReference>